<sequence>MRERIKRRKEDGFTLIELMIVIAVIGILAVVLVPKMSSIKDSAKATGVITNAKSIEAYTIANIDKWVANGDDDDAILGHISDQFGDSGDDEITNPYEGGEGLSDDEGVGMVVVTVSGNEVTIKGYGNSDSDVVYNNTVKPY</sequence>
<dbReference type="HOGENOM" id="CLU_138412_0_0_9"/>
<keyword evidence="2" id="KW-0488">Methylation</keyword>
<proteinExistence type="predicted"/>
<dbReference type="eggNOG" id="COG4969">
    <property type="taxonomic scope" value="Bacteria"/>
</dbReference>
<accession>G7W5L6</accession>
<dbReference type="RefSeq" id="WP_014183485.1">
    <property type="nucleotide sequence ID" value="NC_016584.1"/>
</dbReference>
<protein>
    <submittedName>
        <fullName evidence="8">Prepilin-type N-terminal cleavage/methylation domain-containing protein</fullName>
    </submittedName>
</protein>
<keyword evidence="9" id="KW-1185">Reference proteome</keyword>
<dbReference type="Proteomes" id="UP000006346">
    <property type="component" value="Chromosome"/>
</dbReference>
<evidence type="ECO:0000256" key="7">
    <source>
        <dbReference type="SAM" id="Phobius"/>
    </source>
</evidence>
<dbReference type="NCBIfam" id="TIGR02532">
    <property type="entry name" value="IV_pilin_GFxxxE"/>
    <property type="match status" value="1"/>
</dbReference>
<keyword evidence="4 7" id="KW-1133">Transmembrane helix</keyword>
<dbReference type="PANTHER" id="PTHR30093">
    <property type="entry name" value="GENERAL SECRETION PATHWAY PROTEIN G"/>
    <property type="match status" value="1"/>
</dbReference>
<evidence type="ECO:0000313" key="9">
    <source>
        <dbReference type="Proteomes" id="UP000006346"/>
    </source>
</evidence>
<dbReference type="InterPro" id="IPR012902">
    <property type="entry name" value="N_methyl_site"/>
</dbReference>
<dbReference type="EMBL" id="CP003108">
    <property type="protein sequence ID" value="AET66663.1"/>
    <property type="molecule type" value="Genomic_DNA"/>
</dbReference>
<dbReference type="GO" id="GO:0016020">
    <property type="term" value="C:membrane"/>
    <property type="evidence" value="ECO:0007669"/>
    <property type="project" value="UniProtKB-SubCell"/>
</dbReference>
<comment type="subcellular location">
    <subcellularLocation>
        <location evidence="1">Membrane</location>
        <topology evidence="1">Single-pass membrane protein</topology>
    </subcellularLocation>
</comment>
<dbReference type="PANTHER" id="PTHR30093:SF44">
    <property type="entry name" value="TYPE II SECRETION SYSTEM CORE PROTEIN G"/>
    <property type="match status" value="1"/>
</dbReference>
<organism evidence="8 9">
    <name type="scientific">Desulfosporosinus orientis (strain ATCC 19365 / DSM 765 / NCIMB 8382 / VKM B-1628 / Singapore I)</name>
    <name type="common">Desulfotomaculum orientis</name>
    <dbReference type="NCBI Taxonomy" id="768706"/>
    <lineage>
        <taxon>Bacteria</taxon>
        <taxon>Bacillati</taxon>
        <taxon>Bacillota</taxon>
        <taxon>Clostridia</taxon>
        <taxon>Eubacteriales</taxon>
        <taxon>Desulfitobacteriaceae</taxon>
        <taxon>Desulfosporosinus</taxon>
    </lineage>
</organism>
<dbReference type="KEGG" id="dor:Desor_0988"/>
<evidence type="ECO:0000256" key="1">
    <source>
        <dbReference type="ARBA" id="ARBA00004167"/>
    </source>
</evidence>
<reference evidence="9" key="1">
    <citation type="submission" date="2011-11" db="EMBL/GenBank/DDBJ databases">
        <title>Complete sequence of Desulfosporosinus orientis DSM 765.</title>
        <authorList>
            <person name="Lucas S."/>
            <person name="Han J."/>
            <person name="Lapidus A."/>
            <person name="Cheng J.-F."/>
            <person name="Goodwin L."/>
            <person name="Pitluck S."/>
            <person name="Peters L."/>
            <person name="Ovchinnikova G."/>
            <person name="Teshima H."/>
            <person name="Detter J.C."/>
            <person name="Han C."/>
            <person name="Tapia R."/>
            <person name="Land M."/>
            <person name="Hauser L."/>
            <person name="Kyrpides N."/>
            <person name="Ivanova N."/>
            <person name="Pagani I."/>
            <person name="Pester M."/>
            <person name="Spring S."/>
            <person name="Ollivier B."/>
            <person name="Rattei T."/>
            <person name="Klenk H.-P."/>
            <person name="Wagner M."/>
            <person name="Loy A."/>
            <person name="Woyke T."/>
        </authorList>
    </citation>
    <scope>NUCLEOTIDE SEQUENCE [LARGE SCALE GENOMIC DNA]</scope>
    <source>
        <strain evidence="9">ATCC 19365 / DSM 765 / NCIMB 8382 / VKM B-1628</strain>
    </source>
</reference>
<dbReference type="Gene3D" id="3.30.700.10">
    <property type="entry name" value="Glycoprotein, Type 4 Pilin"/>
    <property type="match status" value="1"/>
</dbReference>
<dbReference type="InterPro" id="IPR045584">
    <property type="entry name" value="Pilin-like"/>
</dbReference>
<feature type="region of interest" description="Disordered" evidence="6">
    <location>
        <begin position="83"/>
        <end position="103"/>
    </location>
</feature>
<dbReference type="STRING" id="768706.Desor_0988"/>
<dbReference type="Pfam" id="PF07963">
    <property type="entry name" value="N_methyl"/>
    <property type="match status" value="1"/>
</dbReference>
<dbReference type="PATRIC" id="fig|768706.3.peg.956"/>
<dbReference type="OrthoDB" id="1799407at2"/>
<gene>
    <name evidence="8" type="ordered locus">Desor_0988</name>
</gene>
<evidence type="ECO:0000256" key="5">
    <source>
        <dbReference type="ARBA" id="ARBA00023136"/>
    </source>
</evidence>
<evidence type="ECO:0000256" key="6">
    <source>
        <dbReference type="SAM" id="MobiDB-lite"/>
    </source>
</evidence>
<feature type="transmembrane region" description="Helical" evidence="7">
    <location>
        <begin position="12"/>
        <end position="33"/>
    </location>
</feature>
<dbReference type="AlphaFoldDB" id="G7W5L6"/>
<keyword evidence="5 7" id="KW-0472">Membrane</keyword>
<evidence type="ECO:0000256" key="2">
    <source>
        <dbReference type="ARBA" id="ARBA00022481"/>
    </source>
</evidence>
<keyword evidence="3 7" id="KW-0812">Transmembrane</keyword>
<evidence type="ECO:0000256" key="4">
    <source>
        <dbReference type="ARBA" id="ARBA00022989"/>
    </source>
</evidence>
<dbReference type="SUPFAM" id="SSF54523">
    <property type="entry name" value="Pili subunits"/>
    <property type="match status" value="1"/>
</dbReference>
<name>G7W5L6_DESOD</name>
<evidence type="ECO:0000256" key="3">
    <source>
        <dbReference type="ARBA" id="ARBA00022692"/>
    </source>
</evidence>
<evidence type="ECO:0000313" key="8">
    <source>
        <dbReference type="EMBL" id="AET66663.1"/>
    </source>
</evidence>
<reference evidence="8 9" key="2">
    <citation type="journal article" date="2012" name="J. Bacteriol.">
        <title>Complete genome sequences of Desulfosporosinus orientis DSM765T, Desulfosporosinus youngiae DSM17734T, Desulfosporosinus meridiei DSM13257T, and Desulfosporosinus acidiphilus DSM22704T.</title>
        <authorList>
            <person name="Pester M."/>
            <person name="Brambilla E."/>
            <person name="Alazard D."/>
            <person name="Rattei T."/>
            <person name="Weinmaier T."/>
            <person name="Han J."/>
            <person name="Lucas S."/>
            <person name="Lapidus A."/>
            <person name="Cheng J.F."/>
            <person name="Goodwin L."/>
            <person name="Pitluck S."/>
            <person name="Peters L."/>
            <person name="Ovchinnikova G."/>
            <person name="Teshima H."/>
            <person name="Detter J.C."/>
            <person name="Han C.S."/>
            <person name="Tapia R."/>
            <person name="Land M.L."/>
            <person name="Hauser L."/>
            <person name="Kyrpides N.C."/>
            <person name="Ivanova N.N."/>
            <person name="Pagani I."/>
            <person name="Huntmann M."/>
            <person name="Wei C.L."/>
            <person name="Davenport K.W."/>
            <person name="Daligault H."/>
            <person name="Chain P.S."/>
            <person name="Chen A."/>
            <person name="Mavromatis K."/>
            <person name="Markowitz V."/>
            <person name="Szeto E."/>
            <person name="Mikhailova N."/>
            <person name="Pati A."/>
            <person name="Wagner M."/>
            <person name="Woyke T."/>
            <person name="Ollivier B."/>
            <person name="Klenk H.P."/>
            <person name="Spring S."/>
            <person name="Loy A."/>
        </authorList>
    </citation>
    <scope>NUCLEOTIDE SEQUENCE [LARGE SCALE GENOMIC DNA]</scope>
    <source>
        <strain evidence="9">ATCC 19365 / DSM 765 / NCIMB 8382 / VKM B-1628</strain>
    </source>
</reference>